<evidence type="ECO:0000313" key="3">
    <source>
        <dbReference type="EMBL" id="GLF97397.1"/>
    </source>
</evidence>
<proteinExistence type="predicted"/>
<feature type="compositionally biased region" description="Low complexity" evidence="1">
    <location>
        <begin position="202"/>
        <end position="222"/>
    </location>
</feature>
<protein>
    <submittedName>
        <fullName evidence="3">Lantibiotic dehydratase family protein</fullName>
    </submittedName>
</protein>
<evidence type="ECO:0000313" key="4">
    <source>
        <dbReference type="Proteomes" id="UP001291653"/>
    </source>
</evidence>
<dbReference type="EMBL" id="BSBI01000010">
    <property type="protein sequence ID" value="GLF97397.1"/>
    <property type="molecule type" value="Genomic_DNA"/>
</dbReference>
<feature type="region of interest" description="Disordered" evidence="1">
    <location>
        <begin position="201"/>
        <end position="234"/>
    </location>
</feature>
<dbReference type="RefSeq" id="WP_323449392.1">
    <property type="nucleotide sequence ID" value="NZ_BSBI01000010.1"/>
</dbReference>
<name>A0ABQ5P484_9ACTN</name>
<reference evidence="3 4" key="1">
    <citation type="submission" date="2022-10" db="EMBL/GenBank/DDBJ databases">
        <title>Draft genome sequence of Streptomyces sp. YSPA8.</title>
        <authorList>
            <person name="Moriuchi R."/>
            <person name="Dohra H."/>
            <person name="Yamamura H."/>
            <person name="Kodani S."/>
        </authorList>
    </citation>
    <scope>NUCLEOTIDE SEQUENCE [LARGE SCALE GENOMIC DNA]</scope>
    <source>
        <strain evidence="3 4">YSPA8</strain>
    </source>
</reference>
<feature type="domain" description="Lantibiotic dehydratase N-terminal" evidence="2">
    <location>
        <begin position="140"/>
        <end position="803"/>
    </location>
</feature>
<sequence length="897" mass="98043">MSVSPYVVYRRSRLPLGELEQGMSFTAAWSRVDELRALREEIDTTAAALSDRIGESVPAGDERVRAGLLRLRRDVHNRRHERVAAQLAPLRPHLDPELLGAVERWCALCARAEECAREGARELEDGRTAAARGFRALFEHDAMERSLQLSGDQLYRGLRDFVLGGSGARKPSKARVRESSLVNFAYRASLKPSPFGRFTEIGAFPPDAPGTAAPGRPTGPDPSDASDTFGLSDTSDDSVTTLNRLLVNWVLAALPRIPGGLESGLLVLNSTLRRGADTVEFAGVAPGTRDEGHIATETVLGMRREPLIDALLAAMPDGSAPAVPVLRALTEVTGDEELSRKVVHGLIRAGVLFFRPEVDDHDPDYAAKLAAMLAAGGTPQTRELSGHFARLRRLETDFARAPAGERRNLLDSAHEAITNIAGLCQVSPPPEAVLKSPVFEDTPTSVPPQAWDLATVRRSLPALTGLWRLASLMDNGQIRRLGLHAFATRVLGDRRSMPFLDFFRAFSALGDQEQVDVLMGRGVPAAATYAAQRAEALRTVREGLVPGDGTVHLDPAAVEAACAGVDDLRHTESVTFRTQFAHGALPGQDRTLVVNGVLTGYGVYFSRFGSFIGGDGDWSLRDAQREHLDRRFPGQTDLNSVLGFNFNLHPPLTRKVVDYPGGVTLGAGRTPYTLDRLEVRADPATRSLSLWDPEAGEALDLVPMNFLTPIGVPLLYRLLEALTPSNRYLWKPLDDILDAGGPAAHTGGAPRLVVGDVVADRRSWTVPAADIAMLEELSRDSFEALVDFDTWRLARGLPRHAFVLCQTPEERDVMAGRSRKVSRRWSDYEHLRRASVHKPMYVDFRNPYLVRSFAKSALSRGDVLVSVRECLPSVDDYGPDTGRTAAEEFFVELCTDK</sequence>
<accession>A0ABQ5P484</accession>
<dbReference type="Pfam" id="PF04738">
    <property type="entry name" value="Lant_dehydr_N"/>
    <property type="match status" value="1"/>
</dbReference>
<gene>
    <name evidence="3" type="ORF">SYYSPA8_23890</name>
</gene>
<dbReference type="Proteomes" id="UP001291653">
    <property type="component" value="Unassembled WGS sequence"/>
</dbReference>
<keyword evidence="4" id="KW-1185">Reference proteome</keyword>
<evidence type="ECO:0000256" key="1">
    <source>
        <dbReference type="SAM" id="MobiDB-lite"/>
    </source>
</evidence>
<feature type="compositionally biased region" description="Polar residues" evidence="1">
    <location>
        <begin position="225"/>
        <end position="234"/>
    </location>
</feature>
<organism evidence="3 4">
    <name type="scientific">Streptomyces yaizuensis</name>
    <dbReference type="NCBI Taxonomy" id="2989713"/>
    <lineage>
        <taxon>Bacteria</taxon>
        <taxon>Bacillati</taxon>
        <taxon>Actinomycetota</taxon>
        <taxon>Actinomycetes</taxon>
        <taxon>Kitasatosporales</taxon>
        <taxon>Streptomycetaceae</taxon>
        <taxon>Streptomyces</taxon>
    </lineage>
</organism>
<evidence type="ECO:0000259" key="2">
    <source>
        <dbReference type="Pfam" id="PF04738"/>
    </source>
</evidence>
<comment type="caution">
    <text evidence="3">The sequence shown here is derived from an EMBL/GenBank/DDBJ whole genome shotgun (WGS) entry which is preliminary data.</text>
</comment>
<dbReference type="InterPro" id="IPR006827">
    <property type="entry name" value="Lant_deHydtase_N"/>
</dbReference>